<dbReference type="AlphaFoldDB" id="A0A5C8HMY8"/>
<dbReference type="Pfam" id="PF03328">
    <property type="entry name" value="HpcH_HpaI"/>
    <property type="match status" value="1"/>
</dbReference>
<dbReference type="Proteomes" id="UP000321196">
    <property type="component" value="Unassembled WGS sequence"/>
</dbReference>
<reference evidence="5 6" key="1">
    <citation type="submission" date="2019-08" db="EMBL/GenBank/DDBJ databases">
        <authorList>
            <person name="Dong K."/>
        </authorList>
    </citation>
    <scope>NUCLEOTIDE SEQUENCE [LARGE SCALE GENOMIC DNA]</scope>
    <source>
        <strain evidence="5 6">M4-8</strain>
    </source>
</reference>
<dbReference type="SUPFAM" id="SSF51621">
    <property type="entry name" value="Phosphoenolpyruvate/pyruvate domain"/>
    <property type="match status" value="1"/>
</dbReference>
<dbReference type="PANTHER" id="PTHR30502:SF0">
    <property type="entry name" value="PHOSPHOENOLPYRUVATE CARBOXYLASE FAMILY PROTEIN"/>
    <property type="match status" value="1"/>
</dbReference>
<evidence type="ECO:0000256" key="1">
    <source>
        <dbReference type="ARBA" id="ARBA00005568"/>
    </source>
</evidence>
<keyword evidence="6" id="KW-1185">Reference proteome</keyword>
<proteinExistence type="inferred from homology"/>
<protein>
    <recommendedName>
        <fullName evidence="4">HpcH/HpaI aldolase/citrate lyase domain-containing protein</fullName>
    </recommendedName>
</protein>
<organism evidence="5 6">
    <name type="scientific">Microbacterium mitrae</name>
    <dbReference type="NCBI Taxonomy" id="664640"/>
    <lineage>
        <taxon>Bacteria</taxon>
        <taxon>Bacillati</taxon>
        <taxon>Actinomycetota</taxon>
        <taxon>Actinomycetes</taxon>
        <taxon>Micrococcales</taxon>
        <taxon>Microbacteriaceae</taxon>
        <taxon>Microbacterium</taxon>
    </lineage>
</organism>
<accession>A0A5C8HMY8</accession>
<comment type="similarity">
    <text evidence="1">Belongs to the HpcH/HpaI aldolase family.</text>
</comment>
<dbReference type="OrthoDB" id="3353438at2"/>
<evidence type="ECO:0000313" key="6">
    <source>
        <dbReference type="Proteomes" id="UP000321196"/>
    </source>
</evidence>
<dbReference type="PANTHER" id="PTHR30502">
    <property type="entry name" value="2-KETO-3-DEOXY-L-RHAMNONATE ALDOLASE"/>
    <property type="match status" value="1"/>
</dbReference>
<dbReference type="GO" id="GO:0016832">
    <property type="term" value="F:aldehyde-lyase activity"/>
    <property type="evidence" value="ECO:0007669"/>
    <property type="project" value="TreeGrafter"/>
</dbReference>
<keyword evidence="3" id="KW-0456">Lyase</keyword>
<keyword evidence="2" id="KW-0479">Metal-binding</keyword>
<sequence>MSTTRSPSCTTTFMVPKTTCAPRGREFLLPPPKAPTLTRRLQAPPVRSQLTPNARLSGAWVTLADPIAAETMGQSGFDVIAIDLQHGYATEATAGALIDAVNRSRAASLVRVAYPGQIGRVLDMGAGGVIVPMVSTADEARAAVSACRYGPDGTRSWGPWFQGTREGIAEPSAGDARAACVVMVETRAGFDAIDDIAAVDGLDAVYVGPNDLALSLGLGRVRLADSAELQAAVQHVVDVCVAAGMPVGVDSPGDATTWLSRGASLVLHASDVALLRSAATAAASRATP</sequence>
<name>A0A5C8HMY8_9MICO</name>
<dbReference type="InterPro" id="IPR040442">
    <property type="entry name" value="Pyrv_kinase-like_dom_sf"/>
</dbReference>
<dbReference type="InterPro" id="IPR005000">
    <property type="entry name" value="Aldolase/citrate-lyase_domain"/>
</dbReference>
<feature type="domain" description="HpcH/HpaI aldolase/citrate lyase" evidence="4">
    <location>
        <begin position="57"/>
        <end position="275"/>
    </location>
</feature>
<evidence type="ECO:0000256" key="2">
    <source>
        <dbReference type="ARBA" id="ARBA00022723"/>
    </source>
</evidence>
<dbReference type="GO" id="GO:0005737">
    <property type="term" value="C:cytoplasm"/>
    <property type="evidence" value="ECO:0007669"/>
    <property type="project" value="TreeGrafter"/>
</dbReference>
<evidence type="ECO:0000256" key="3">
    <source>
        <dbReference type="ARBA" id="ARBA00023239"/>
    </source>
</evidence>
<gene>
    <name evidence="5" type="ORF">FVP60_09730</name>
</gene>
<comment type="caution">
    <text evidence="5">The sequence shown here is derived from an EMBL/GenBank/DDBJ whole genome shotgun (WGS) entry which is preliminary data.</text>
</comment>
<dbReference type="InterPro" id="IPR050251">
    <property type="entry name" value="HpcH-HpaI_aldolase"/>
</dbReference>
<dbReference type="GO" id="GO:0046872">
    <property type="term" value="F:metal ion binding"/>
    <property type="evidence" value="ECO:0007669"/>
    <property type="project" value="UniProtKB-KW"/>
</dbReference>
<evidence type="ECO:0000259" key="4">
    <source>
        <dbReference type="Pfam" id="PF03328"/>
    </source>
</evidence>
<evidence type="ECO:0000313" key="5">
    <source>
        <dbReference type="EMBL" id="TXK04042.1"/>
    </source>
</evidence>
<dbReference type="Gene3D" id="3.20.20.60">
    <property type="entry name" value="Phosphoenolpyruvate-binding domains"/>
    <property type="match status" value="1"/>
</dbReference>
<dbReference type="InterPro" id="IPR015813">
    <property type="entry name" value="Pyrv/PenolPyrv_kinase-like_dom"/>
</dbReference>
<dbReference type="EMBL" id="VRSW01000003">
    <property type="protein sequence ID" value="TXK04042.1"/>
    <property type="molecule type" value="Genomic_DNA"/>
</dbReference>